<evidence type="ECO:0000313" key="3">
    <source>
        <dbReference type="EMBL" id="KAG7387311.1"/>
    </source>
</evidence>
<feature type="compositionally biased region" description="Low complexity" evidence="2">
    <location>
        <begin position="1"/>
        <end position="21"/>
    </location>
</feature>
<organism evidence="3 4">
    <name type="scientific">Phytophthora pseudosyringae</name>
    <dbReference type="NCBI Taxonomy" id="221518"/>
    <lineage>
        <taxon>Eukaryota</taxon>
        <taxon>Sar</taxon>
        <taxon>Stramenopiles</taxon>
        <taxon>Oomycota</taxon>
        <taxon>Peronosporomycetes</taxon>
        <taxon>Peronosporales</taxon>
        <taxon>Peronosporaceae</taxon>
        <taxon>Phytophthora</taxon>
    </lineage>
</organism>
<dbReference type="InterPro" id="IPR007303">
    <property type="entry name" value="TIP41-like"/>
</dbReference>
<evidence type="ECO:0000256" key="2">
    <source>
        <dbReference type="SAM" id="MobiDB-lite"/>
    </source>
</evidence>
<feature type="region of interest" description="Disordered" evidence="2">
    <location>
        <begin position="1"/>
        <end position="24"/>
    </location>
</feature>
<dbReference type="EMBL" id="JAGDFM010000082">
    <property type="protein sequence ID" value="KAG7387311.1"/>
    <property type="molecule type" value="Genomic_DNA"/>
</dbReference>
<dbReference type="GO" id="GO:0005829">
    <property type="term" value="C:cytosol"/>
    <property type="evidence" value="ECO:0007669"/>
    <property type="project" value="TreeGrafter"/>
</dbReference>
<dbReference type="Proteomes" id="UP000694044">
    <property type="component" value="Unassembled WGS sequence"/>
</dbReference>
<dbReference type="PANTHER" id="PTHR21021:SF16">
    <property type="entry name" value="TIP41-LIKE PROTEIN"/>
    <property type="match status" value="1"/>
</dbReference>
<sequence>MSTSTARTTTPGGHGATPPSTETAREVGGWRFSCHKAPAMSSAQREKLAAELRLRPAIPLPEVVFVDNTLQIDHPASGLTIHFDAKEALHRWMLDHEGAVYAMSINGNHRRLISPTGAEADAHTSYTGTVTQGGRSLDIARTSETLPLDKLQQEVAILFYDRVLLFEDDIRDLGEIYVEVRVRVMEFGFLLLCRYYCRIDDKQTLKLQDTRYYHEFGDDFVWRDHELRESTIADIKRVGSRAGVAWLVARADLHHGGTQVLSARDRNQQDAPVDLSGDVVYGILRPVSKTTTEKIHLVISS</sequence>
<comment type="similarity">
    <text evidence="1">Belongs to the TIP41 family.</text>
</comment>
<proteinExistence type="inferred from homology"/>
<evidence type="ECO:0000313" key="4">
    <source>
        <dbReference type="Proteomes" id="UP000694044"/>
    </source>
</evidence>
<gene>
    <name evidence="3" type="ORF">PHYPSEUDO_014490</name>
</gene>
<dbReference type="GO" id="GO:0031929">
    <property type="term" value="P:TOR signaling"/>
    <property type="evidence" value="ECO:0007669"/>
    <property type="project" value="TreeGrafter"/>
</dbReference>
<protein>
    <recommendedName>
        <fullName evidence="5">TIP41-like protein</fullName>
    </recommendedName>
</protein>
<name>A0A8T1W1V6_9STRA</name>
<dbReference type="InterPro" id="IPR051330">
    <property type="entry name" value="Phosphatase_reg/MetRdx"/>
</dbReference>
<reference evidence="3" key="1">
    <citation type="submission" date="2021-02" db="EMBL/GenBank/DDBJ databases">
        <authorList>
            <person name="Palmer J.M."/>
        </authorList>
    </citation>
    <scope>NUCLEOTIDE SEQUENCE</scope>
    <source>
        <strain evidence="3">SCRP734</strain>
    </source>
</reference>
<evidence type="ECO:0008006" key="5">
    <source>
        <dbReference type="Google" id="ProtNLM"/>
    </source>
</evidence>
<comment type="caution">
    <text evidence="3">The sequence shown here is derived from an EMBL/GenBank/DDBJ whole genome shotgun (WGS) entry which is preliminary data.</text>
</comment>
<dbReference type="OrthoDB" id="10253878at2759"/>
<keyword evidence="4" id="KW-1185">Reference proteome</keyword>
<dbReference type="PANTHER" id="PTHR21021">
    <property type="entry name" value="GAF/PUTATIVE CYTOSKELETAL PROTEIN"/>
    <property type="match status" value="1"/>
</dbReference>
<dbReference type="Pfam" id="PF04176">
    <property type="entry name" value="TIP41"/>
    <property type="match status" value="1"/>
</dbReference>
<dbReference type="AlphaFoldDB" id="A0A8T1W1V6"/>
<evidence type="ECO:0000256" key="1">
    <source>
        <dbReference type="ARBA" id="ARBA00006658"/>
    </source>
</evidence>
<accession>A0A8T1W1V6</accession>